<dbReference type="CDD" id="cd00077">
    <property type="entry name" value="HDc"/>
    <property type="match status" value="1"/>
</dbReference>
<comment type="catalytic activity">
    <reaction evidence="6">
        <text>P(1),P(4)-bis(5'-adenosyl) tetraphosphate + H2O = 2 ADP + 2 H(+)</text>
        <dbReference type="Rhea" id="RHEA:24252"/>
        <dbReference type="ChEBI" id="CHEBI:15377"/>
        <dbReference type="ChEBI" id="CHEBI:15378"/>
        <dbReference type="ChEBI" id="CHEBI:58141"/>
        <dbReference type="ChEBI" id="CHEBI:456216"/>
        <dbReference type="EC" id="3.6.1.41"/>
    </reaction>
</comment>
<keyword evidence="3" id="KW-0547">Nucleotide-binding</keyword>
<dbReference type="PANTHER" id="PTHR35795:SF1">
    <property type="entry name" value="BIS(5'-NUCLEOSYL)-TETRAPHOSPHATASE, SYMMETRICAL"/>
    <property type="match status" value="1"/>
</dbReference>
<dbReference type="PANTHER" id="PTHR35795">
    <property type="entry name" value="SLR1885 PROTEIN"/>
    <property type="match status" value="1"/>
</dbReference>
<dbReference type="InterPro" id="IPR006674">
    <property type="entry name" value="HD_domain"/>
</dbReference>
<keyword evidence="4" id="KW-0378">Hydrolase</keyword>
<evidence type="ECO:0000313" key="9">
    <source>
        <dbReference type="Proteomes" id="UP000051048"/>
    </source>
</evidence>
<dbReference type="PROSITE" id="PS51831">
    <property type="entry name" value="HD"/>
    <property type="match status" value="1"/>
</dbReference>
<comment type="caution">
    <text evidence="8">The sequence shown here is derived from an EMBL/GenBank/DDBJ whole genome shotgun (WGS) entry which is preliminary data.</text>
</comment>
<evidence type="ECO:0000313" key="8">
    <source>
        <dbReference type="EMBL" id="KRL77174.1"/>
    </source>
</evidence>
<accession>A0A0R1T625</accession>
<sequence>MEVAYNKHYYAGSRQELVAKIAAELSDFRFRHVLGVEKAALELAQNNGVDLELASVAALVHDYAKEKSDQEFLAMIDACQLDPDLKNWSNFIWHGVVGAEIIRQELGIEDEAILNAVRRHTVGAVNMTRLDQIVYVADYIEENRDFPGVKTARAIAKNDLKEAVAFETSHTLAHLIANEKTIYPAAISTYNAWVCGR</sequence>
<evidence type="ECO:0000256" key="3">
    <source>
        <dbReference type="ARBA" id="ARBA00022741"/>
    </source>
</evidence>
<dbReference type="EC" id="3.6.1.41" evidence="1"/>
<feature type="domain" description="HD" evidence="7">
    <location>
        <begin position="29"/>
        <end position="143"/>
    </location>
</feature>
<dbReference type="InterPro" id="IPR051094">
    <property type="entry name" value="Diverse_Catalytic_Enzymes"/>
</dbReference>
<dbReference type="NCBIfam" id="TIGR00277">
    <property type="entry name" value="HDIG"/>
    <property type="match status" value="1"/>
</dbReference>
<dbReference type="SMART" id="SM00471">
    <property type="entry name" value="HDc"/>
    <property type="match status" value="1"/>
</dbReference>
<dbReference type="RefSeq" id="WP_023859549.1">
    <property type="nucleotide sequence ID" value="NZ_AZFH01000181.1"/>
</dbReference>
<dbReference type="GO" id="GO:0046872">
    <property type="term" value="F:metal ion binding"/>
    <property type="evidence" value="ECO:0007669"/>
    <property type="project" value="UniProtKB-KW"/>
</dbReference>
<gene>
    <name evidence="8" type="ORF">FC36_GL001577</name>
</gene>
<dbReference type="Proteomes" id="UP000051048">
    <property type="component" value="Unassembled WGS sequence"/>
</dbReference>
<proteinExistence type="predicted"/>
<keyword evidence="5" id="KW-0408">Iron</keyword>
<dbReference type="Pfam" id="PF01966">
    <property type="entry name" value="HD"/>
    <property type="match status" value="1"/>
</dbReference>
<dbReference type="InterPro" id="IPR006675">
    <property type="entry name" value="HDIG_dom"/>
</dbReference>
<dbReference type="STRING" id="1423740.FC36_GL001577"/>
<dbReference type="PATRIC" id="fig|1423740.3.peg.1704"/>
<dbReference type="Gene3D" id="1.10.3210.10">
    <property type="entry name" value="Hypothetical protein af1432"/>
    <property type="match status" value="1"/>
</dbReference>
<name>A0A0R1T625_9LACO</name>
<evidence type="ECO:0000256" key="2">
    <source>
        <dbReference type="ARBA" id="ARBA00022723"/>
    </source>
</evidence>
<evidence type="ECO:0000259" key="7">
    <source>
        <dbReference type="PROSITE" id="PS51831"/>
    </source>
</evidence>
<dbReference type="GO" id="GO:0008803">
    <property type="term" value="F:bis(5'-nucleosyl)-tetraphosphatase (symmetrical) activity"/>
    <property type="evidence" value="ECO:0007669"/>
    <property type="project" value="UniProtKB-EC"/>
</dbReference>
<evidence type="ECO:0000256" key="6">
    <source>
        <dbReference type="ARBA" id="ARBA00049417"/>
    </source>
</evidence>
<evidence type="ECO:0000256" key="1">
    <source>
        <dbReference type="ARBA" id="ARBA00012506"/>
    </source>
</evidence>
<dbReference type="GO" id="GO:0000166">
    <property type="term" value="F:nucleotide binding"/>
    <property type="evidence" value="ECO:0007669"/>
    <property type="project" value="UniProtKB-KW"/>
</dbReference>
<dbReference type="InterPro" id="IPR003607">
    <property type="entry name" value="HD/PDEase_dom"/>
</dbReference>
<dbReference type="OrthoDB" id="9782134at2"/>
<dbReference type="InterPro" id="IPR005249">
    <property type="entry name" value="YqeK"/>
</dbReference>
<dbReference type="AlphaFoldDB" id="A0A0R1T625"/>
<evidence type="ECO:0000256" key="4">
    <source>
        <dbReference type="ARBA" id="ARBA00022801"/>
    </source>
</evidence>
<dbReference type="EMBL" id="AZFH01000181">
    <property type="protein sequence ID" value="KRL77174.1"/>
    <property type="molecule type" value="Genomic_DNA"/>
</dbReference>
<reference evidence="8 9" key="1">
    <citation type="journal article" date="2015" name="Genome Announc.">
        <title>Expanding the biotechnology potential of lactobacilli through comparative genomics of 213 strains and associated genera.</title>
        <authorList>
            <person name="Sun Z."/>
            <person name="Harris H.M."/>
            <person name="McCann A."/>
            <person name="Guo C."/>
            <person name="Argimon S."/>
            <person name="Zhang W."/>
            <person name="Yang X."/>
            <person name="Jeffery I.B."/>
            <person name="Cooney J.C."/>
            <person name="Kagawa T.F."/>
            <person name="Liu W."/>
            <person name="Song Y."/>
            <person name="Salvetti E."/>
            <person name="Wrobel A."/>
            <person name="Rasinkangas P."/>
            <person name="Parkhill J."/>
            <person name="Rea M.C."/>
            <person name="O'Sullivan O."/>
            <person name="Ritari J."/>
            <person name="Douillard F.P."/>
            <person name="Paul Ross R."/>
            <person name="Yang R."/>
            <person name="Briner A.E."/>
            <person name="Felis G.E."/>
            <person name="de Vos W.M."/>
            <person name="Barrangou R."/>
            <person name="Klaenhammer T.R."/>
            <person name="Caufield P.W."/>
            <person name="Cui Y."/>
            <person name="Zhang H."/>
            <person name="O'Toole P.W."/>
        </authorList>
    </citation>
    <scope>NUCLEOTIDE SEQUENCE [LARGE SCALE GENOMIC DNA]</scope>
    <source>
        <strain evidence="8 9">DSM 15833</strain>
    </source>
</reference>
<protein>
    <recommendedName>
        <fullName evidence="1">bis(5'-nucleosyl)-tetraphosphatase (symmetrical)</fullName>
        <ecNumber evidence="1">3.6.1.41</ecNumber>
    </recommendedName>
</protein>
<keyword evidence="2" id="KW-0479">Metal-binding</keyword>
<dbReference type="SUPFAM" id="SSF109604">
    <property type="entry name" value="HD-domain/PDEase-like"/>
    <property type="match status" value="1"/>
</dbReference>
<organism evidence="8 9">
    <name type="scientific">Ligilactobacillus equi DSM 15833 = JCM 10991</name>
    <dbReference type="NCBI Taxonomy" id="1423740"/>
    <lineage>
        <taxon>Bacteria</taxon>
        <taxon>Bacillati</taxon>
        <taxon>Bacillota</taxon>
        <taxon>Bacilli</taxon>
        <taxon>Lactobacillales</taxon>
        <taxon>Lactobacillaceae</taxon>
        <taxon>Ligilactobacillus</taxon>
    </lineage>
</organism>
<evidence type="ECO:0000256" key="5">
    <source>
        <dbReference type="ARBA" id="ARBA00023004"/>
    </source>
</evidence>
<dbReference type="NCBIfam" id="TIGR00488">
    <property type="entry name" value="bis(5'-nucleosyl)-tetraphosphatase (symmetrical) YqeK"/>
    <property type="match status" value="1"/>
</dbReference>